<feature type="compositionally biased region" description="Basic and acidic residues" evidence="1">
    <location>
        <begin position="802"/>
        <end position="814"/>
    </location>
</feature>
<evidence type="ECO:0000313" key="4">
    <source>
        <dbReference type="Proteomes" id="UP000035680"/>
    </source>
</evidence>
<feature type="region of interest" description="Disordered" evidence="1">
    <location>
        <begin position="678"/>
        <end position="704"/>
    </location>
</feature>
<organism evidence="4 5">
    <name type="scientific">Strongyloides venezuelensis</name>
    <name type="common">Threadworm</name>
    <dbReference type="NCBI Taxonomy" id="75913"/>
    <lineage>
        <taxon>Eukaryota</taxon>
        <taxon>Metazoa</taxon>
        <taxon>Ecdysozoa</taxon>
        <taxon>Nematoda</taxon>
        <taxon>Chromadorea</taxon>
        <taxon>Rhabditida</taxon>
        <taxon>Tylenchina</taxon>
        <taxon>Panagrolaimomorpha</taxon>
        <taxon>Strongyloidoidea</taxon>
        <taxon>Strongyloididae</taxon>
        <taxon>Strongyloides</taxon>
    </lineage>
</organism>
<evidence type="ECO:0000259" key="3">
    <source>
        <dbReference type="Pfam" id="PF26649"/>
    </source>
</evidence>
<feature type="transmembrane region" description="Helical" evidence="2">
    <location>
        <begin position="49"/>
        <end position="67"/>
    </location>
</feature>
<dbReference type="InterPro" id="IPR058586">
    <property type="entry name" value="Ajm-1"/>
</dbReference>
<keyword evidence="2" id="KW-1133">Transmembrane helix</keyword>
<protein>
    <submittedName>
        <fullName evidence="5">Dentin sialophosphoprotein-like</fullName>
    </submittedName>
</protein>
<dbReference type="PANTHER" id="PTHR21517">
    <property type="entry name" value="APICAL JUNCTION COMPONENT 1 HOMOLOG"/>
    <property type="match status" value="1"/>
</dbReference>
<feature type="region of interest" description="Disordered" evidence="1">
    <location>
        <begin position="740"/>
        <end position="831"/>
    </location>
</feature>
<feature type="region of interest" description="Disordered" evidence="1">
    <location>
        <begin position="1211"/>
        <end position="1230"/>
    </location>
</feature>
<feature type="compositionally biased region" description="Polar residues" evidence="1">
    <location>
        <begin position="769"/>
        <end position="797"/>
    </location>
</feature>
<keyword evidence="4" id="KW-1185">Reference proteome</keyword>
<feature type="region of interest" description="Disordered" evidence="1">
    <location>
        <begin position="1370"/>
        <end position="1390"/>
    </location>
</feature>
<sequence length="2196" mass="254324">MDEEERIETGKISPQNLGARNIIRRHIQNFCTTIRYQFEETTFGNAIKIFYTVVMTILFSWAILVITPKRKAKAITKIPEKELCKGNTSSLNDTQLAFLTDTKHSSYLISEDKNILGKKSDLNSNILFKNSTLINQTKKMDKKEEKEITYDKDIDNNIISPSTSSPEKIFKSSSISQYLTTDEIIKSHSDGEEHSTPLSTNPGMYERVKSGVGLALFKKNNSASDNISNPLHQNLNDDSSGTYYFYQDHTTSIQDYLPNNSYQAPSLYLDSITEEDSDDLRSLSSASSLLSPQLVVSNYSTVIAKLTSVEDIDEENSSETEDIAKNITPIEEENKDIVVLSHIILSGNPIFTTVKDTKIYSSSKIETSSSSSSESSETTSGQINITISNTEELEEGDILVISPTIDILGEVAEPAEEIIDIISLKESSSPIDDLLSEATESVADSVATILNNNKGISGNLEETLDIFIDEELPLDSSIDKITPGGIDNSIDILETKEDIDKKTPEAIRREILENTNMEAHQDRDTSEVIVSDLFAQGYPIEDTSFSEIDIISPESASIILDRSRDSLLDQSICSNPRDETHIMAAYASRHFEEDSDQEDKNNISDGKEIKQTVTKTFITNISSSNNNESKRNSDILDEELPPPPEQLKTVTSYIPQALRPTILPPAPPSQIPKQFKEIESDKDTLSSPQSKKENENSGRNSAQRLPQFLYGYGTVGPYPSTGNSPTTTILVTTPWISTTAAKKDSVSPPTISTISSTEEDVEESKTRSSETISRSELQKSINSDYINNQTAEDSSYPSRFRKYSDGGEQIEKRYSPTYPESSKSTASTVRNIPVKVASHTESTSDKSSTHITTDFSNIKTMETPAFENPGVTSTTTNVPLTKSYTTDYYSATKGEGPSTTPYEFYRDELLSEGRRSRSTIREVPILRDHRSPSSLLGPSSNYIPATTMTTEYRTTSTTPWTTVEGGNPHQEEYFRREVTTRTLITRSSETLSQLPYYSRDGSADRFQQPLPLPSTTFLPESTNKDEFGEEYKLRIEKITQEEERRIRENQERRRREEEERRFREDEERKMWEREENRRLQQIREEKERIEKELASEASRREKDERMRIERDRIQREEMERKRRAEWEESERARREAEEKELAKKREMLEIKLQRERIEIERIERIKREQLIKQREMEMEKLRKEREEAQLQKELEEARLKREAIERETRLIEEQQRKEAEDRERERIQDEIRKRQIAEDEAREKARLSEIERQVQEKERLRKLEEQKEQERLAAIRKEEEMLMQRHRDAQERERLRQLEEAEEREKILQIERAAAERRAQRERDRMIEEELRNKARLADEIKEEERRQAEKHQKDRMEEERRLLELKERERQNQQYREQERRQVEERESKRRLIDSRSRERLDLLYRKKEELDFFEQEKRRLLREREEEEKRKNALTSKETLERLTRKPYFSRENLSTIPTTTGEITTKIHREIIDKYTRTLVTEDVTVPYGEDSNKDRMYLSKKNDDEYFRNDSSRMSRYKSNLDKARKDFMTGSGKGDENKNDPINEKFKKSAEELSNKRKIEYRGPLLQKFHDDTFSSKTDADFPGTAYPKMGPSPYEEEIERLLEKAKKQYSHYRAKSSQPNLYSKSTYWDNSFVETNVDTGKDALGASRRTMEETNLDEVHRSRQAYQYTTESTTRYSRSNNVQDDGNSHTRSKSADYLLDRIKREETAPPENELQKSVYPLDSSTTHLSEHELRFRKSTEKLSAPDWYENRQQNRPTTSIDQYSGDNRPQSGQSYKITQSYENPASGFSETITKSYNHTVTTSSYPNYDTEYQQSSTAKKSTPIGGIHIPPGMFDRYKDEIAELRRSRSSLQMAGRADQIKAEPTGYTVSSIPADWEITTNNTNARVIEVVDTFTRSKSPQSPGNVKPSVLKNHTSTTTIEEAMEKIYEKTTPSGNVGFSNDRAFDIQNFPRFFHSGPSIFCNNIDVWRQILEDPQSAEDLVEGEKIYVRCSNCPKVKEIHDAKNHYVSCKHCYNYYCSRDCRRINYDNHRDKCSYARINTLCKEIIMKVRRDPEAQWYMSKIAREGYKDEGRGSVNFRINTISKAKQYLNAGWEVFNGINIKTLLFYYPIHVLEHQKKEQSLITLCKKYNPQEKFILSVSIIADVEICPETPPNERMDYTPIIKNGKNSNSSLMNGHTNNENLIHPTNV</sequence>
<feature type="domain" description="Apical junction molecule ajm1 alpha/beta" evidence="3">
    <location>
        <begin position="2042"/>
        <end position="2157"/>
    </location>
</feature>
<feature type="region of interest" description="Disordered" evidence="1">
    <location>
        <begin position="1649"/>
        <end position="1780"/>
    </location>
</feature>
<evidence type="ECO:0000256" key="1">
    <source>
        <dbReference type="SAM" id="MobiDB-lite"/>
    </source>
</evidence>
<feature type="compositionally biased region" description="Polar residues" evidence="1">
    <location>
        <begin position="1756"/>
        <end position="1780"/>
    </location>
</feature>
<feature type="compositionally biased region" description="Low complexity" evidence="1">
    <location>
        <begin position="362"/>
        <end position="380"/>
    </location>
</feature>
<feature type="region of interest" description="Disordered" evidence="1">
    <location>
        <begin position="1002"/>
        <end position="1022"/>
    </location>
</feature>
<dbReference type="GO" id="GO:0045216">
    <property type="term" value="P:cell-cell junction organization"/>
    <property type="evidence" value="ECO:0007669"/>
    <property type="project" value="InterPro"/>
</dbReference>
<dbReference type="PANTHER" id="PTHR21517:SF3">
    <property type="entry name" value="APICAL JUNCTION COMPONENT 1 HOMOLOG"/>
    <property type="match status" value="1"/>
</dbReference>
<feature type="compositionally biased region" description="Basic and acidic residues" evidence="1">
    <location>
        <begin position="678"/>
        <end position="696"/>
    </location>
</feature>
<evidence type="ECO:0000256" key="2">
    <source>
        <dbReference type="SAM" id="Phobius"/>
    </source>
</evidence>
<feature type="region of interest" description="Disordered" evidence="1">
    <location>
        <begin position="1530"/>
        <end position="1550"/>
    </location>
</feature>
<reference evidence="5" key="2">
    <citation type="submission" date="2015-08" db="UniProtKB">
        <authorList>
            <consortium name="WormBaseParasite"/>
        </authorList>
    </citation>
    <scope>IDENTIFICATION</scope>
</reference>
<reference evidence="4" key="1">
    <citation type="submission" date="2014-07" db="EMBL/GenBank/DDBJ databases">
        <authorList>
            <person name="Martin A.A"/>
            <person name="De Silva N."/>
        </authorList>
    </citation>
    <scope>NUCLEOTIDE SEQUENCE</scope>
</reference>
<feature type="compositionally biased region" description="Basic and acidic residues" evidence="1">
    <location>
        <begin position="1655"/>
        <end position="1667"/>
    </location>
</feature>
<accession>A0A0K0FAS6</accession>
<evidence type="ECO:0000313" key="5">
    <source>
        <dbReference type="WBParaSite" id="SVE_0593100.1"/>
    </source>
</evidence>
<feature type="compositionally biased region" description="Low complexity" evidence="1">
    <location>
        <begin position="746"/>
        <end position="756"/>
    </location>
</feature>
<feature type="region of interest" description="Disordered" evidence="1">
    <location>
        <begin position="1119"/>
        <end position="1138"/>
    </location>
</feature>
<feature type="compositionally biased region" description="Low complexity" evidence="1">
    <location>
        <begin position="1674"/>
        <end position="1685"/>
    </location>
</feature>
<dbReference type="GO" id="GO:0005886">
    <property type="term" value="C:plasma membrane"/>
    <property type="evidence" value="ECO:0007669"/>
    <property type="project" value="TreeGrafter"/>
</dbReference>
<dbReference type="WBParaSite" id="SVE_0593100.1">
    <property type="protein sequence ID" value="SVE_0593100.1"/>
    <property type="gene ID" value="SVE_0593100"/>
</dbReference>
<feature type="compositionally biased region" description="Polar residues" evidence="1">
    <location>
        <begin position="818"/>
        <end position="830"/>
    </location>
</feature>
<proteinExistence type="predicted"/>
<feature type="region of interest" description="Disordered" evidence="1">
    <location>
        <begin position="362"/>
        <end position="382"/>
    </location>
</feature>
<dbReference type="STRING" id="75913.A0A0K0FAS6"/>
<dbReference type="Proteomes" id="UP000035680">
    <property type="component" value="Unassembled WGS sequence"/>
</dbReference>
<feature type="compositionally biased region" description="Basic and acidic residues" evidence="1">
    <location>
        <begin position="1734"/>
        <end position="1746"/>
    </location>
</feature>
<feature type="region of interest" description="Disordered" evidence="1">
    <location>
        <begin position="2175"/>
        <end position="2196"/>
    </location>
</feature>
<dbReference type="InterPro" id="IPR038825">
    <property type="entry name" value="Apical_junction"/>
</dbReference>
<dbReference type="Pfam" id="PF26649">
    <property type="entry name" value="Ajm-1"/>
    <property type="match status" value="1"/>
</dbReference>
<keyword evidence="2" id="KW-0472">Membrane</keyword>
<feature type="compositionally biased region" description="Basic and acidic residues" evidence="1">
    <location>
        <begin position="1704"/>
        <end position="1713"/>
    </location>
</feature>
<name>A0A0K0FAS6_STRVS</name>
<keyword evidence="2" id="KW-0812">Transmembrane</keyword>
<dbReference type="GO" id="GO:0043296">
    <property type="term" value="C:apical junction complex"/>
    <property type="evidence" value="ECO:0007669"/>
    <property type="project" value="TreeGrafter"/>
</dbReference>
<feature type="region of interest" description="Disordered" evidence="1">
    <location>
        <begin position="620"/>
        <end position="647"/>
    </location>
</feature>